<dbReference type="GO" id="GO:0000150">
    <property type="term" value="F:DNA strand exchange activity"/>
    <property type="evidence" value="ECO:0007669"/>
    <property type="project" value="TreeGrafter"/>
</dbReference>
<comment type="caution">
    <text evidence="2">The sequence shown here is derived from an EMBL/GenBank/DDBJ whole genome shotgun (WGS) entry which is preliminary data.</text>
</comment>
<proteinExistence type="predicted"/>
<dbReference type="InterPro" id="IPR050639">
    <property type="entry name" value="SSR_resolvase"/>
</dbReference>
<dbReference type="Pfam" id="PF13408">
    <property type="entry name" value="Zn_ribbon_recom"/>
    <property type="match status" value="1"/>
</dbReference>
<organism evidence="2 3">
    <name type="scientific">Rhizobium loti</name>
    <name type="common">Mesorhizobium loti</name>
    <dbReference type="NCBI Taxonomy" id="381"/>
    <lineage>
        <taxon>Bacteria</taxon>
        <taxon>Pseudomonadati</taxon>
        <taxon>Pseudomonadota</taxon>
        <taxon>Alphaproteobacteria</taxon>
        <taxon>Hyphomicrobiales</taxon>
        <taxon>Phyllobacteriaceae</taxon>
        <taxon>Mesorhizobium</taxon>
    </lineage>
</organism>
<accession>A0A101KNH3</accession>
<gene>
    <name evidence="2" type="ORF">AU467_31665</name>
</gene>
<dbReference type="PANTHER" id="PTHR30461">
    <property type="entry name" value="DNA-INVERTASE FROM LAMBDOID PROPHAGE"/>
    <property type="match status" value="1"/>
</dbReference>
<evidence type="ECO:0000313" key="3">
    <source>
        <dbReference type="Proteomes" id="UP000053176"/>
    </source>
</evidence>
<feature type="domain" description="Recombinase zinc beta ribbon" evidence="1">
    <location>
        <begin position="54"/>
        <end position="112"/>
    </location>
</feature>
<dbReference type="InterPro" id="IPR025827">
    <property type="entry name" value="Zn_ribbon_recom_dom"/>
</dbReference>
<evidence type="ECO:0000313" key="2">
    <source>
        <dbReference type="EMBL" id="KUM24058.1"/>
    </source>
</evidence>
<sequence length="153" mass="16443">MDEWQVLIKDHQKGYIGWPTFEASQQCMAANAQPRPHVEAGGGSGDAVREGGALLQGIARCGHCGRRLRTHYRGRSATPGCHCAGKDIAHGRSVYCLKVGGVQIDEAVVAAILEALNPAGLAATLAAAERLETDREAALKQWRLDVERAQFAR</sequence>
<dbReference type="EMBL" id="LPWA01000145">
    <property type="protein sequence ID" value="KUM24058.1"/>
    <property type="molecule type" value="Genomic_DNA"/>
</dbReference>
<name>A0A101KNH3_RHILI</name>
<dbReference type="PANTHER" id="PTHR30461:SF23">
    <property type="entry name" value="DNA RECOMBINASE-RELATED"/>
    <property type="match status" value="1"/>
</dbReference>
<dbReference type="AlphaFoldDB" id="A0A101KNH3"/>
<reference evidence="2 3" key="1">
    <citation type="submission" date="2015-12" db="EMBL/GenBank/DDBJ databases">
        <title>Draft genome sequence of Mesorhizobium sp. UFLA 01-765, a multitolerant efficient symbiont and plant-growth promoting strain isolated from Zn-mining soil using Leucaena leucocephala as a trap plant.</title>
        <authorList>
            <person name="Rangel W.M."/>
            <person name="Thijs S."/>
            <person name="Longatti S.M."/>
            <person name="Moreira F.M."/>
            <person name="Weyens N."/>
            <person name="Vangronsveld J."/>
            <person name="Van Hamme J.D."/>
            <person name="Bottos E.M."/>
            <person name="Rineau F."/>
        </authorList>
    </citation>
    <scope>NUCLEOTIDE SEQUENCE [LARGE SCALE GENOMIC DNA]</scope>
    <source>
        <strain evidence="2 3">UFLA 01-765</strain>
    </source>
</reference>
<protein>
    <recommendedName>
        <fullName evidence="1">Recombinase zinc beta ribbon domain-containing protein</fullName>
    </recommendedName>
</protein>
<dbReference type="Proteomes" id="UP000053176">
    <property type="component" value="Unassembled WGS sequence"/>
</dbReference>
<evidence type="ECO:0000259" key="1">
    <source>
        <dbReference type="Pfam" id="PF13408"/>
    </source>
</evidence>